<dbReference type="OrthoDB" id="2898618at2759"/>
<keyword evidence="2" id="KW-0521">NADP</keyword>
<evidence type="ECO:0000313" key="6">
    <source>
        <dbReference type="Proteomes" id="UP000799424"/>
    </source>
</evidence>
<proteinExistence type="inferred from homology"/>
<dbReference type="GO" id="GO:0016491">
    <property type="term" value="F:oxidoreductase activity"/>
    <property type="evidence" value="ECO:0007669"/>
    <property type="project" value="UniProtKB-KW"/>
</dbReference>
<evidence type="ECO:0000256" key="4">
    <source>
        <dbReference type="SAM" id="Phobius"/>
    </source>
</evidence>
<organism evidence="5 6">
    <name type="scientific">Ophiobolus disseminans</name>
    <dbReference type="NCBI Taxonomy" id="1469910"/>
    <lineage>
        <taxon>Eukaryota</taxon>
        <taxon>Fungi</taxon>
        <taxon>Dikarya</taxon>
        <taxon>Ascomycota</taxon>
        <taxon>Pezizomycotina</taxon>
        <taxon>Dothideomycetes</taxon>
        <taxon>Pleosporomycetidae</taxon>
        <taxon>Pleosporales</taxon>
        <taxon>Pleosporineae</taxon>
        <taxon>Phaeosphaeriaceae</taxon>
        <taxon>Ophiobolus</taxon>
    </lineage>
</organism>
<dbReference type="InterPro" id="IPR052178">
    <property type="entry name" value="Sec_Metab_Biosynth_SDR"/>
</dbReference>
<dbReference type="InterPro" id="IPR036291">
    <property type="entry name" value="NAD(P)-bd_dom_sf"/>
</dbReference>
<dbReference type="PANTHER" id="PTHR43618:SF18">
    <property type="entry name" value="SHORT CHAIN DEHYDROGENASE_REDUCTASE FAMILY (AFU_ORTHOLOGUE AFUA_5G12480)"/>
    <property type="match status" value="1"/>
</dbReference>
<dbReference type="InterPro" id="IPR002347">
    <property type="entry name" value="SDR_fam"/>
</dbReference>
<name>A0A6A6ZX41_9PLEO</name>
<keyword evidence="4" id="KW-0812">Transmembrane</keyword>
<reference evidence="5" key="1">
    <citation type="journal article" date="2020" name="Stud. Mycol.">
        <title>101 Dothideomycetes genomes: a test case for predicting lifestyles and emergence of pathogens.</title>
        <authorList>
            <person name="Haridas S."/>
            <person name="Albert R."/>
            <person name="Binder M."/>
            <person name="Bloem J."/>
            <person name="Labutti K."/>
            <person name="Salamov A."/>
            <person name="Andreopoulos B."/>
            <person name="Baker S."/>
            <person name="Barry K."/>
            <person name="Bills G."/>
            <person name="Bluhm B."/>
            <person name="Cannon C."/>
            <person name="Castanera R."/>
            <person name="Culley D."/>
            <person name="Daum C."/>
            <person name="Ezra D."/>
            <person name="Gonzalez J."/>
            <person name="Henrissat B."/>
            <person name="Kuo A."/>
            <person name="Liang C."/>
            <person name="Lipzen A."/>
            <person name="Lutzoni F."/>
            <person name="Magnuson J."/>
            <person name="Mondo S."/>
            <person name="Nolan M."/>
            <person name="Ohm R."/>
            <person name="Pangilinan J."/>
            <person name="Park H.-J."/>
            <person name="Ramirez L."/>
            <person name="Alfaro M."/>
            <person name="Sun H."/>
            <person name="Tritt A."/>
            <person name="Yoshinaga Y."/>
            <person name="Zwiers L.-H."/>
            <person name="Turgeon B."/>
            <person name="Goodwin S."/>
            <person name="Spatafora J."/>
            <person name="Crous P."/>
            <person name="Grigoriev I."/>
        </authorList>
    </citation>
    <scope>NUCLEOTIDE SEQUENCE</scope>
    <source>
        <strain evidence="5">CBS 113818</strain>
    </source>
</reference>
<dbReference type="EMBL" id="MU006229">
    <property type="protein sequence ID" value="KAF2824905.1"/>
    <property type="molecule type" value="Genomic_DNA"/>
</dbReference>
<keyword evidence="6" id="KW-1185">Reference proteome</keyword>
<keyword evidence="4" id="KW-1133">Transmembrane helix</keyword>
<comment type="similarity">
    <text evidence="1">Belongs to the short-chain dehydrogenases/reductases (SDR) family.</text>
</comment>
<keyword evidence="3" id="KW-0560">Oxidoreductase</keyword>
<dbReference type="Gene3D" id="3.40.50.720">
    <property type="entry name" value="NAD(P)-binding Rossmann-like Domain"/>
    <property type="match status" value="1"/>
</dbReference>
<dbReference type="PANTHER" id="PTHR43618">
    <property type="entry name" value="7-ALPHA-HYDROXYSTEROID DEHYDROGENASE"/>
    <property type="match status" value="1"/>
</dbReference>
<evidence type="ECO:0000256" key="2">
    <source>
        <dbReference type="ARBA" id="ARBA00022857"/>
    </source>
</evidence>
<evidence type="ECO:0000313" key="5">
    <source>
        <dbReference type="EMBL" id="KAF2824905.1"/>
    </source>
</evidence>
<feature type="transmembrane region" description="Helical" evidence="4">
    <location>
        <begin position="30"/>
        <end position="51"/>
    </location>
</feature>
<keyword evidence="4" id="KW-0472">Membrane</keyword>
<protein>
    <submittedName>
        <fullName evidence="5">NAD(P)-binding protein</fullName>
    </submittedName>
</protein>
<evidence type="ECO:0000256" key="3">
    <source>
        <dbReference type="ARBA" id="ARBA00023002"/>
    </source>
</evidence>
<sequence>MGRRRGFVSPDLHSNSYCNMDTSDLFRVNGLVAVVTGGATGIGLMIARALISAGASKVYILGRRQSTLDAAVSANPGLKSIQCDITSKDSLQAAVHHITKDVGHVNLLVANSGIYGPGATFGPGQSVSEMRKAMFEDTSMADFNNVSMVNTTATYFSMLAFLELLDAGNAHALAKVSSFGAPVKEGVSVPAIQSQIIVTSSVGAYRRDPLSPPAYSASKAAIIHLMKLMSSGLATHGIRVNALAPGWFPSEMTDAILSTRDPATETMNDAEFVPAKRFGGEEEMGGSVLYLASRAGAYCNGVVLVNDGGRLGVTVSTY</sequence>
<dbReference type="PRINTS" id="PR00081">
    <property type="entry name" value="GDHRDH"/>
</dbReference>
<evidence type="ECO:0000256" key="1">
    <source>
        <dbReference type="ARBA" id="ARBA00006484"/>
    </source>
</evidence>
<dbReference type="AlphaFoldDB" id="A0A6A6ZX41"/>
<accession>A0A6A6ZX41</accession>
<dbReference type="Proteomes" id="UP000799424">
    <property type="component" value="Unassembled WGS sequence"/>
</dbReference>
<gene>
    <name evidence="5" type="ORF">CC86DRAFT_295889</name>
</gene>
<dbReference type="Pfam" id="PF00106">
    <property type="entry name" value="adh_short"/>
    <property type="match status" value="1"/>
</dbReference>
<dbReference type="SUPFAM" id="SSF51735">
    <property type="entry name" value="NAD(P)-binding Rossmann-fold domains"/>
    <property type="match status" value="1"/>
</dbReference>
<dbReference type="Pfam" id="PF13561">
    <property type="entry name" value="adh_short_C2"/>
    <property type="match status" value="1"/>
</dbReference>